<dbReference type="SUPFAM" id="SSF56024">
    <property type="entry name" value="Phospholipase D/nuclease"/>
    <property type="match status" value="1"/>
</dbReference>
<feature type="domain" description="Helicase ATP-binding" evidence="1">
    <location>
        <begin position="467"/>
        <end position="633"/>
    </location>
</feature>
<dbReference type="GO" id="GO:0005829">
    <property type="term" value="C:cytosol"/>
    <property type="evidence" value="ECO:0007669"/>
    <property type="project" value="TreeGrafter"/>
</dbReference>
<dbReference type="GO" id="GO:0003677">
    <property type="term" value="F:DNA binding"/>
    <property type="evidence" value="ECO:0007669"/>
    <property type="project" value="InterPro"/>
</dbReference>
<dbReference type="InterPro" id="IPR014001">
    <property type="entry name" value="Helicase_ATP-bd"/>
</dbReference>
<dbReference type="EC" id="3.-.-.-" evidence="2"/>
<dbReference type="Proteomes" id="UP000217549">
    <property type="component" value="Chromosome I"/>
</dbReference>
<dbReference type="AlphaFoldDB" id="A0A285PNI3"/>
<evidence type="ECO:0000313" key="3">
    <source>
        <dbReference type="Proteomes" id="UP000217549"/>
    </source>
</evidence>
<dbReference type="Pfam" id="PF22548">
    <property type="entry name" value="AEP-TOTE"/>
    <property type="match status" value="1"/>
</dbReference>
<dbReference type="Pfam" id="PF04851">
    <property type="entry name" value="ResIII"/>
    <property type="match status" value="1"/>
</dbReference>
<sequence>MNIEAYDVDSLRKMVRILEYENRLLKDKLKKASIPYDEVNPFEEKIENAEEYDPDQGERIVNPSFITEEMAIRFFSMFWGREDVYARRGKNGGYFPQCDNRWNDRLCPKQRKEKVFCDECENTKWTRLDVKKIIAHLLGFKEDGSDVIGVYPLLPNGTCRFIVFDFDNHEKGAEATDFANTDNEWHKEVDALRKMCELNGIRPLVERSRSGKGAHVWIFFKKAIPAATARNFGFLLLDKGSTSINLKSFHYYDRMYPSQDVTSSIGNLIALPLQGQALKNGNSAFVDENWNAYPDQWDVLFNKTEKLGIEDIEQYMAKWQGELAEARGMLANIEKNARPKPWKKKCEFSKADVVGKLHMVLGNGVYIDTLNLMPRIQNQIRSLAAFDNPEFYKNKRLGYSNYYNFSAVYLGKDIDGYIQVPRGLREKLIEECEKAGISIDVSDQRETGHPIRVSFKGDLRTQQELAAEKLLSHSNGVLSAATAFGKTVVCSYLIAERKVNTLILLQSKDLLNQWVDELNKFLEIKEEPPEYETKTGRKKKRDSVIGILHGSKNTLTGIIDVAMVGSMYSRGKFNERISSYGMVIMDECHHAASNTSMELLQKINAKYVYGVSATPKRGDSLDRIIYMLLGPLRHRFTALERAQEQGIGHYFVPRYTRVVDNAESKDDINKAYSLISTSRVRNEMIVNDVITCVTRKQTPVILTKFKEHAKFLFDALKEEADHVFLLYGDNSDKENAEIRVRLKQVPENETLILVATGQKIGEGFDFPRLDVLMLAAPVSFEGRLEQYVGRLNRDHPGKEAVYVYDYIDSHVRFFDKMYAKRLRTYKKTGFSIWTGELQSKQMINAIFDSGNYTEKFEQDIVEAEKMVVISSPDIRQDKIERFLFLMKGRQEAGVKVTIITTDPEEIVYGSSDVCHELIRTMQLVGMNVVTKTEVEERFAVIDDELVWHGGMNLLGKVDVWDNLMRIRNHQVAAELLEIALRYLSEK</sequence>
<dbReference type="SMART" id="SM00487">
    <property type="entry name" value="DEXDc"/>
    <property type="match status" value="1"/>
</dbReference>
<dbReference type="GO" id="GO:0016787">
    <property type="term" value="F:hydrolase activity"/>
    <property type="evidence" value="ECO:0007669"/>
    <property type="project" value="UniProtKB-KW"/>
</dbReference>
<evidence type="ECO:0000259" key="1">
    <source>
        <dbReference type="PROSITE" id="PS51192"/>
    </source>
</evidence>
<dbReference type="PROSITE" id="PS51192">
    <property type="entry name" value="HELICASE_ATP_BIND_1"/>
    <property type="match status" value="1"/>
</dbReference>
<dbReference type="KEGG" id="ehl:EHLA_0416"/>
<protein>
    <submittedName>
        <fullName evidence="2">Type III restriction enzyme, res subunit</fullName>
        <ecNumber evidence="2">3.-.-.-</ecNumber>
    </submittedName>
</protein>
<keyword evidence="3" id="KW-1185">Reference proteome</keyword>
<dbReference type="CDD" id="cd18785">
    <property type="entry name" value="SF2_C"/>
    <property type="match status" value="1"/>
</dbReference>
<gene>
    <name evidence="2" type="ORF">EHLA_0416</name>
</gene>
<dbReference type="PANTHER" id="PTHR47396">
    <property type="entry name" value="TYPE I RESTRICTION ENZYME ECOKI R PROTEIN"/>
    <property type="match status" value="1"/>
</dbReference>
<dbReference type="InterPro" id="IPR006935">
    <property type="entry name" value="Helicase/UvrB_N"/>
</dbReference>
<organism evidence="2 3">
    <name type="scientific">Anaerobutyricum hallii</name>
    <dbReference type="NCBI Taxonomy" id="39488"/>
    <lineage>
        <taxon>Bacteria</taxon>
        <taxon>Bacillati</taxon>
        <taxon>Bacillota</taxon>
        <taxon>Clostridia</taxon>
        <taxon>Lachnospirales</taxon>
        <taxon>Lachnospiraceae</taxon>
        <taxon>Anaerobutyricum</taxon>
    </lineage>
</organism>
<dbReference type="GO" id="GO:0005524">
    <property type="term" value="F:ATP binding"/>
    <property type="evidence" value="ECO:0007669"/>
    <property type="project" value="InterPro"/>
</dbReference>
<dbReference type="Gene3D" id="3.30.870.10">
    <property type="entry name" value="Endonuclease Chain A"/>
    <property type="match status" value="1"/>
</dbReference>
<keyword evidence="2" id="KW-0378">Hydrolase</keyword>
<name>A0A285PNI3_9FIRM</name>
<accession>A0A285PNI3</accession>
<dbReference type="InterPro" id="IPR054347">
    <property type="entry name" value="TOTE_primase"/>
</dbReference>
<reference evidence="3" key="1">
    <citation type="submission" date="2017-09" db="EMBL/GenBank/DDBJ databases">
        <authorList>
            <person name="Shetty A S."/>
        </authorList>
    </citation>
    <scope>NUCLEOTIDE SEQUENCE [LARGE SCALE GENOMIC DNA]</scope>
</reference>
<dbReference type="SUPFAM" id="SSF52540">
    <property type="entry name" value="P-loop containing nucleoside triphosphate hydrolases"/>
    <property type="match status" value="2"/>
</dbReference>
<dbReference type="Gene3D" id="3.40.50.300">
    <property type="entry name" value="P-loop containing nucleotide triphosphate hydrolases"/>
    <property type="match status" value="2"/>
</dbReference>
<proteinExistence type="predicted"/>
<evidence type="ECO:0000313" key="2">
    <source>
        <dbReference type="EMBL" id="SOB71181.1"/>
    </source>
</evidence>
<dbReference type="RefSeq" id="WP_096241527.1">
    <property type="nucleotide sequence ID" value="NZ_LT907978.1"/>
</dbReference>
<dbReference type="PANTHER" id="PTHR47396:SF1">
    <property type="entry name" value="ATP-DEPENDENT HELICASE IRC3-RELATED"/>
    <property type="match status" value="1"/>
</dbReference>
<dbReference type="EMBL" id="LT907978">
    <property type="protein sequence ID" value="SOB71181.1"/>
    <property type="molecule type" value="Genomic_DNA"/>
</dbReference>
<dbReference type="CDD" id="cd09126">
    <property type="entry name" value="PLDc_C_DEXD_like"/>
    <property type="match status" value="1"/>
</dbReference>
<dbReference type="InterPro" id="IPR027417">
    <property type="entry name" value="P-loop_NTPase"/>
</dbReference>
<dbReference type="InterPro" id="IPR050742">
    <property type="entry name" value="Helicase_Restrict-Modif_Enz"/>
</dbReference>